<reference evidence="3" key="1">
    <citation type="submission" date="2015-03" db="EMBL/GenBank/DDBJ databases">
        <authorList>
            <person name="Wibberg D."/>
        </authorList>
    </citation>
    <scope>NUCLEOTIDE SEQUENCE [LARGE SCALE GENOMIC DNA]</scope>
</reference>
<dbReference type="InterPro" id="IPR005646">
    <property type="entry name" value="FapA"/>
</dbReference>
<dbReference type="Pfam" id="PF03961">
    <property type="entry name" value="FapA"/>
    <property type="match status" value="1"/>
</dbReference>
<dbReference type="Proteomes" id="UP000033163">
    <property type="component" value="Chromosome I"/>
</dbReference>
<gene>
    <name evidence="2" type="ORF">PRIO_2274</name>
</gene>
<dbReference type="RefSeq" id="WP_020428730.1">
    <property type="nucleotide sequence ID" value="NZ_AGBD01000709.1"/>
</dbReference>
<dbReference type="PATRIC" id="fig|1073571.4.peg.2411"/>
<evidence type="ECO:0000313" key="3">
    <source>
        <dbReference type="Proteomes" id="UP000033163"/>
    </source>
</evidence>
<dbReference type="KEGG" id="pri:PRIO_2274"/>
<proteinExistence type="predicted"/>
<dbReference type="PANTHER" id="PTHR38032:SF1">
    <property type="entry name" value="RNA-BINDING PROTEIN KHPB N-TERMINAL DOMAIN-CONTAINING PROTEIN"/>
    <property type="match status" value="1"/>
</dbReference>
<accession>A0A0E3WH52</accession>
<organism evidence="2 3">
    <name type="scientific">Paenibacillus riograndensis SBR5</name>
    <dbReference type="NCBI Taxonomy" id="1073571"/>
    <lineage>
        <taxon>Bacteria</taxon>
        <taxon>Bacillati</taxon>
        <taxon>Bacillota</taxon>
        <taxon>Bacilli</taxon>
        <taxon>Bacillales</taxon>
        <taxon>Paenibacillaceae</taxon>
        <taxon>Paenibacillus</taxon>
        <taxon>Paenibacillus sonchi group</taxon>
    </lineage>
</organism>
<dbReference type="InterPro" id="IPR046865">
    <property type="entry name" value="FapA_b_solenoid"/>
</dbReference>
<dbReference type="STRING" id="483937.AMQ84_05505"/>
<feature type="domain" description="Flagellar Assembly Protein A N-terminal region" evidence="1">
    <location>
        <begin position="71"/>
        <end position="261"/>
    </location>
</feature>
<dbReference type="AlphaFoldDB" id="A0A0E3WH52"/>
<protein>
    <recommendedName>
        <fullName evidence="1">Flagellar Assembly Protein A N-terminal region domain-containing protein</fullName>
    </recommendedName>
</protein>
<dbReference type="PANTHER" id="PTHR38032">
    <property type="entry name" value="POLYMERASE-RELATED"/>
    <property type="match status" value="1"/>
</dbReference>
<sequence length="584" mass="63534">MPQRTTEKNGIIIVQNNQFYITSPLPGGKPAILSAIPPVVLELNHQPVAGPVPVVSSDRVTWSIQEPPPYEITVSDDKLQAFLTLNRVEQYKWNLVNSPASSHLAVRAEMDSSALLSTLGIEQIIADLEKKTISQNLNIPAIYAELNHPTHLPICVAEGRPPAAGEDAKLDLFFSGLAGNPFNPLEEAADSPDPLRIPCARKGDVIARKHLPRDGVPGYDVYGSILPAAPPRDIKVVAKEGTLLLPSHEITALTEGRPRVTGTKVKTFDITTAYTVPGCVNRHTGNIVFSGDVIVHQDVEDNSIIESLGNVYVCGNVQNSTITATGSIYILGNVGNSQLYSGSFGVTYNRLYHLSEKLIEEVNLLREASRLLTYELQSRQQTVKFGQVILLLMETKYKKIPVLTRDLESIVAGIKYTSHPDNSQLQRILDIFLRPAQFIDAFNDALLVSLLKLLKDLYTGVARMEEANVCVDIPECHNTIIKSSGDICIRKDGTLQSDLLSLADITFLLPEAVCRESQLEAGGNLTAPIVSGESGAHSLLKAGHKISVRKMDAGRVTVGRHSQEITGPVEDMIFTPQNLSGGAE</sequence>
<name>A0A0E3WH52_9BACL</name>
<dbReference type="HOGENOM" id="CLU_015044_2_0_9"/>
<evidence type="ECO:0000313" key="2">
    <source>
        <dbReference type="EMBL" id="CQR54683.1"/>
    </source>
</evidence>
<dbReference type="EMBL" id="LN831776">
    <property type="protein sequence ID" value="CQR54683.1"/>
    <property type="molecule type" value="Genomic_DNA"/>
</dbReference>
<evidence type="ECO:0000259" key="1">
    <source>
        <dbReference type="Pfam" id="PF20250"/>
    </source>
</evidence>
<dbReference type="InterPro" id="IPR046866">
    <property type="entry name" value="FapA_N"/>
</dbReference>
<dbReference type="Pfam" id="PF20250">
    <property type="entry name" value="FapA_N"/>
    <property type="match status" value="1"/>
</dbReference>